<dbReference type="Gene3D" id="1.10.510.10">
    <property type="entry name" value="Transferase(Phosphotransferase) domain 1"/>
    <property type="match status" value="1"/>
</dbReference>
<name>A0A3Q2EE57_CYPVA</name>
<dbReference type="OMA" id="KMPTTPM"/>
<organism evidence="14 15">
    <name type="scientific">Cyprinodon variegatus</name>
    <name type="common">Sheepshead minnow</name>
    <dbReference type="NCBI Taxonomy" id="28743"/>
    <lineage>
        <taxon>Eukaryota</taxon>
        <taxon>Metazoa</taxon>
        <taxon>Chordata</taxon>
        <taxon>Craniata</taxon>
        <taxon>Vertebrata</taxon>
        <taxon>Euteleostomi</taxon>
        <taxon>Actinopterygii</taxon>
        <taxon>Neopterygii</taxon>
        <taxon>Teleostei</taxon>
        <taxon>Neoteleostei</taxon>
        <taxon>Acanthomorphata</taxon>
        <taxon>Ovalentaria</taxon>
        <taxon>Atherinomorphae</taxon>
        <taxon>Cyprinodontiformes</taxon>
        <taxon>Cyprinodontidae</taxon>
        <taxon>Cyprinodon</taxon>
    </lineage>
</organism>
<evidence type="ECO:0000313" key="14">
    <source>
        <dbReference type="Ensembl" id="ENSCVAP00000030547.1"/>
    </source>
</evidence>
<dbReference type="GO" id="GO:0005737">
    <property type="term" value="C:cytoplasm"/>
    <property type="evidence" value="ECO:0007669"/>
    <property type="project" value="TreeGrafter"/>
</dbReference>
<dbReference type="Gene3D" id="3.30.200.20">
    <property type="entry name" value="Phosphorylase Kinase, domain 1"/>
    <property type="match status" value="1"/>
</dbReference>
<feature type="compositionally biased region" description="Basic and acidic residues" evidence="12">
    <location>
        <begin position="142"/>
        <end position="154"/>
    </location>
</feature>
<evidence type="ECO:0000256" key="3">
    <source>
        <dbReference type="ARBA" id="ARBA00022527"/>
    </source>
</evidence>
<dbReference type="PANTHER" id="PTHR22984">
    <property type="entry name" value="SERINE/THREONINE-PROTEIN KINASE PIM"/>
    <property type="match status" value="1"/>
</dbReference>
<keyword evidence="7 10" id="KW-0067">ATP-binding</keyword>
<keyword evidence="3 11" id="KW-0723">Serine/threonine-protein kinase</keyword>
<feature type="compositionally biased region" description="Polar residues" evidence="12">
    <location>
        <begin position="155"/>
        <end position="168"/>
    </location>
</feature>
<keyword evidence="4" id="KW-0808">Transferase</keyword>
<keyword evidence="15" id="KW-1185">Reference proteome</keyword>
<dbReference type="FunFam" id="3.30.200.20:FF:000475">
    <property type="entry name" value="Serine/threonine-protein kinase"/>
    <property type="match status" value="1"/>
</dbReference>
<feature type="region of interest" description="Disordered" evidence="12">
    <location>
        <begin position="1"/>
        <end position="30"/>
    </location>
</feature>
<dbReference type="InterPro" id="IPR017441">
    <property type="entry name" value="Protein_kinase_ATP_BS"/>
</dbReference>
<dbReference type="Pfam" id="PF00069">
    <property type="entry name" value="Pkinase"/>
    <property type="match status" value="1"/>
</dbReference>
<feature type="binding site" evidence="10">
    <location>
        <position position="250"/>
    </location>
    <ligand>
        <name>ATP</name>
        <dbReference type="ChEBI" id="CHEBI:30616"/>
    </ligand>
</feature>
<dbReference type="InterPro" id="IPR011009">
    <property type="entry name" value="Kinase-like_dom_sf"/>
</dbReference>
<feature type="domain" description="Protein kinase" evidence="13">
    <location>
        <begin position="211"/>
        <end position="481"/>
    </location>
</feature>
<accession>A0A3Q2EE57</accession>
<evidence type="ECO:0000256" key="12">
    <source>
        <dbReference type="SAM" id="MobiDB-lite"/>
    </source>
</evidence>
<evidence type="ECO:0000256" key="9">
    <source>
        <dbReference type="ARBA" id="ARBA00048679"/>
    </source>
</evidence>
<keyword evidence="5 10" id="KW-0547">Nucleotide-binding</keyword>
<proteinExistence type="inferred from homology"/>
<dbReference type="GO" id="GO:0007346">
    <property type="term" value="P:regulation of mitotic cell cycle"/>
    <property type="evidence" value="ECO:0007669"/>
    <property type="project" value="TreeGrafter"/>
</dbReference>
<dbReference type="SUPFAM" id="SSF56112">
    <property type="entry name" value="Protein kinase-like (PK-like)"/>
    <property type="match status" value="1"/>
</dbReference>
<dbReference type="PROSITE" id="PS00108">
    <property type="entry name" value="PROTEIN_KINASE_ST"/>
    <property type="match status" value="1"/>
</dbReference>
<reference evidence="14" key="2">
    <citation type="submission" date="2025-09" db="UniProtKB">
        <authorList>
            <consortium name="Ensembl"/>
        </authorList>
    </citation>
    <scope>IDENTIFICATION</scope>
</reference>
<dbReference type="InterPro" id="IPR000719">
    <property type="entry name" value="Prot_kinase_dom"/>
</dbReference>
<dbReference type="Proteomes" id="UP000265020">
    <property type="component" value="Unassembled WGS sequence"/>
</dbReference>
<dbReference type="Ensembl" id="ENSCVAT00000024566.1">
    <property type="protein sequence ID" value="ENSCVAP00000030547.1"/>
    <property type="gene ID" value="ENSCVAG00000019153.1"/>
</dbReference>
<evidence type="ECO:0000256" key="5">
    <source>
        <dbReference type="ARBA" id="ARBA00022741"/>
    </source>
</evidence>
<evidence type="ECO:0000256" key="7">
    <source>
        <dbReference type="ARBA" id="ARBA00022840"/>
    </source>
</evidence>
<dbReference type="PROSITE" id="PS00107">
    <property type="entry name" value="PROTEIN_KINASE_ATP"/>
    <property type="match status" value="1"/>
</dbReference>
<dbReference type="InterPro" id="IPR008271">
    <property type="entry name" value="Ser/Thr_kinase_AS"/>
</dbReference>
<evidence type="ECO:0000256" key="10">
    <source>
        <dbReference type="PROSITE-ProRule" id="PRU10141"/>
    </source>
</evidence>
<keyword evidence="6" id="KW-0418">Kinase</keyword>
<evidence type="ECO:0000256" key="2">
    <source>
        <dbReference type="ARBA" id="ARBA00012513"/>
    </source>
</evidence>
<dbReference type="AlphaFoldDB" id="A0A3Q2EE57"/>
<dbReference type="GO" id="GO:0005524">
    <property type="term" value="F:ATP binding"/>
    <property type="evidence" value="ECO:0007669"/>
    <property type="project" value="UniProtKB-UniRule"/>
</dbReference>
<evidence type="ECO:0000256" key="8">
    <source>
        <dbReference type="ARBA" id="ARBA00047899"/>
    </source>
</evidence>
<dbReference type="EC" id="2.7.11.1" evidence="2"/>
<feature type="compositionally biased region" description="Low complexity" evidence="12">
    <location>
        <begin position="114"/>
        <end position="130"/>
    </location>
</feature>
<protein>
    <recommendedName>
        <fullName evidence="2">non-specific serine/threonine protein kinase</fullName>
        <ecNumber evidence="2">2.7.11.1</ecNumber>
    </recommendedName>
</protein>
<evidence type="ECO:0000259" key="13">
    <source>
        <dbReference type="PROSITE" id="PS50011"/>
    </source>
</evidence>
<dbReference type="InterPro" id="IPR051138">
    <property type="entry name" value="PIM_Ser/Thr_kinase"/>
</dbReference>
<evidence type="ECO:0000313" key="15">
    <source>
        <dbReference type="Proteomes" id="UP000265020"/>
    </source>
</evidence>
<feature type="compositionally biased region" description="Polar residues" evidence="12">
    <location>
        <begin position="131"/>
        <end position="141"/>
    </location>
</feature>
<dbReference type="PANTHER" id="PTHR22984:SF11">
    <property type="entry name" value="AURORA KINASE-RELATED"/>
    <property type="match status" value="1"/>
</dbReference>
<dbReference type="SMART" id="SM00220">
    <property type="entry name" value="S_TKc"/>
    <property type="match status" value="1"/>
</dbReference>
<feature type="compositionally biased region" description="Basic and acidic residues" evidence="12">
    <location>
        <begin position="1"/>
        <end position="17"/>
    </location>
</feature>
<evidence type="ECO:0000256" key="6">
    <source>
        <dbReference type="ARBA" id="ARBA00022777"/>
    </source>
</evidence>
<dbReference type="STRING" id="28743.ENSCVAP00000030547"/>
<dbReference type="GO" id="GO:0043066">
    <property type="term" value="P:negative regulation of apoptotic process"/>
    <property type="evidence" value="ECO:0007669"/>
    <property type="project" value="TreeGrafter"/>
</dbReference>
<feature type="compositionally biased region" description="Basic and acidic residues" evidence="12">
    <location>
        <begin position="46"/>
        <end position="61"/>
    </location>
</feature>
<reference evidence="14" key="1">
    <citation type="submission" date="2025-08" db="UniProtKB">
        <authorList>
            <consortium name="Ensembl"/>
        </authorList>
    </citation>
    <scope>IDENTIFICATION</scope>
</reference>
<comment type="catalytic activity">
    <reaction evidence="8">
        <text>L-threonyl-[protein] + ATP = O-phospho-L-threonyl-[protein] + ADP + H(+)</text>
        <dbReference type="Rhea" id="RHEA:46608"/>
        <dbReference type="Rhea" id="RHEA-COMP:11060"/>
        <dbReference type="Rhea" id="RHEA-COMP:11605"/>
        <dbReference type="ChEBI" id="CHEBI:15378"/>
        <dbReference type="ChEBI" id="CHEBI:30013"/>
        <dbReference type="ChEBI" id="CHEBI:30616"/>
        <dbReference type="ChEBI" id="CHEBI:61977"/>
        <dbReference type="ChEBI" id="CHEBI:456216"/>
        <dbReference type="EC" id="2.7.11.1"/>
    </reaction>
</comment>
<feature type="compositionally biased region" description="Basic and acidic residues" evidence="12">
    <location>
        <begin position="83"/>
        <end position="95"/>
    </location>
</feature>
<evidence type="ECO:0000256" key="11">
    <source>
        <dbReference type="RuleBase" id="RU000304"/>
    </source>
</evidence>
<comment type="catalytic activity">
    <reaction evidence="9">
        <text>L-seryl-[protein] + ATP = O-phospho-L-seryl-[protein] + ADP + H(+)</text>
        <dbReference type="Rhea" id="RHEA:17989"/>
        <dbReference type="Rhea" id="RHEA-COMP:9863"/>
        <dbReference type="Rhea" id="RHEA-COMP:11604"/>
        <dbReference type="ChEBI" id="CHEBI:15378"/>
        <dbReference type="ChEBI" id="CHEBI:29999"/>
        <dbReference type="ChEBI" id="CHEBI:30616"/>
        <dbReference type="ChEBI" id="CHEBI:83421"/>
        <dbReference type="ChEBI" id="CHEBI:456216"/>
        <dbReference type="EC" id="2.7.11.1"/>
    </reaction>
</comment>
<dbReference type="GeneTree" id="ENSGT00950000182996"/>
<evidence type="ECO:0000256" key="1">
    <source>
        <dbReference type="ARBA" id="ARBA00005505"/>
    </source>
</evidence>
<comment type="similarity">
    <text evidence="1">Belongs to the protein kinase superfamily. CAMK Ser/Thr protein kinase family. PIM subfamily.</text>
</comment>
<dbReference type="PROSITE" id="PS50011">
    <property type="entry name" value="PROTEIN_KINASE_DOM"/>
    <property type="match status" value="1"/>
</dbReference>
<sequence length="486" mass="55879">MKRRMESAQLRMTREDPALPAGKKRQTKHLDEKLITYLVSLSLEFRTDSGSKERSENENPSKRTRVSEVAGPSTKSKTKKRRIESAELRIAREDPALPAKIKRKVKHLEEKPITYSSTSSLEYSTDSNSSVGIQTTQSSMESEPKEISEYENQRKTTASEVNGPSTSFKSKKRRMENVEDSTAAKDFGTKSLKRKAGTENENEKAKFQEKYVELDKLGEGGFGSVFAGYRREDNSPVAIKHIPKENVILKHTDENGKELPMEVAIMLKLMNVTDEPSFVVSLFDWYDLGHEVILVMERPLPCDDLKSYLNNRRRPLKDKEAKVILKQLVKAAIYLKNKNIFHKDIKSDNILIKTDSEEPQIYLIDFGVSCFDEGKPHEVFCGAVIEAPVDWFVLGCCEAEPVTVWQIGVVLFELLHNKYFSTKEQMLEWLKISKKLSKKGKDFLTKLAVISLTKTKRKYFRQRTFFTERKLDETRQKSPLMNNNWE</sequence>
<evidence type="ECO:0000256" key="4">
    <source>
        <dbReference type="ARBA" id="ARBA00022679"/>
    </source>
</evidence>
<dbReference type="GO" id="GO:0004674">
    <property type="term" value="F:protein serine/threonine kinase activity"/>
    <property type="evidence" value="ECO:0007669"/>
    <property type="project" value="UniProtKB-KW"/>
</dbReference>
<feature type="region of interest" description="Disordered" evidence="12">
    <location>
        <begin position="46"/>
        <end position="186"/>
    </location>
</feature>